<protein>
    <submittedName>
        <fullName evidence="2">Uncharacterized protein</fullName>
    </submittedName>
</protein>
<dbReference type="Proteomes" id="UP001064489">
    <property type="component" value="Chromosome 8"/>
</dbReference>
<accession>A0AAD5NP50</accession>
<evidence type="ECO:0000313" key="2">
    <source>
        <dbReference type="EMBL" id="KAI9174874.1"/>
    </source>
</evidence>
<feature type="compositionally biased region" description="Basic and acidic residues" evidence="1">
    <location>
        <begin position="1"/>
        <end position="61"/>
    </location>
</feature>
<reference evidence="2" key="2">
    <citation type="submission" date="2023-02" db="EMBL/GenBank/DDBJ databases">
        <authorList>
            <person name="Swenson N.G."/>
            <person name="Wegrzyn J.L."/>
            <person name="Mcevoy S.L."/>
        </authorList>
    </citation>
    <scope>NUCLEOTIDE SEQUENCE</scope>
    <source>
        <strain evidence="2">91603</strain>
        <tissue evidence="2">Leaf</tissue>
    </source>
</reference>
<feature type="region of interest" description="Disordered" evidence="1">
    <location>
        <begin position="1"/>
        <end position="69"/>
    </location>
</feature>
<sequence length="115" mass="13160">MEKKENGSIEKNTENGTMELEKKENGSIKKNTENGTMEMEKKENASIEKNTENGTMEIEKAVDDDDNDEPKINYRGWKAMPYIIGNETFEKLGAIGTLANLHWDLLLSLLSWDYK</sequence>
<comment type="caution">
    <text evidence="2">The sequence shown here is derived from an EMBL/GenBank/DDBJ whole genome shotgun (WGS) entry which is preliminary data.</text>
</comment>
<gene>
    <name evidence="2" type="ORF">LWI28_023998</name>
</gene>
<organism evidence="2 3">
    <name type="scientific">Acer negundo</name>
    <name type="common">Box elder</name>
    <dbReference type="NCBI Taxonomy" id="4023"/>
    <lineage>
        <taxon>Eukaryota</taxon>
        <taxon>Viridiplantae</taxon>
        <taxon>Streptophyta</taxon>
        <taxon>Embryophyta</taxon>
        <taxon>Tracheophyta</taxon>
        <taxon>Spermatophyta</taxon>
        <taxon>Magnoliopsida</taxon>
        <taxon>eudicotyledons</taxon>
        <taxon>Gunneridae</taxon>
        <taxon>Pentapetalae</taxon>
        <taxon>rosids</taxon>
        <taxon>malvids</taxon>
        <taxon>Sapindales</taxon>
        <taxon>Sapindaceae</taxon>
        <taxon>Hippocastanoideae</taxon>
        <taxon>Acereae</taxon>
        <taxon>Acer</taxon>
    </lineage>
</organism>
<reference evidence="2" key="1">
    <citation type="journal article" date="2022" name="Plant J.">
        <title>Strategies of tolerance reflected in two North American maple genomes.</title>
        <authorList>
            <person name="McEvoy S.L."/>
            <person name="Sezen U.U."/>
            <person name="Trouern-Trend A."/>
            <person name="McMahon S.M."/>
            <person name="Schaberg P.G."/>
            <person name="Yang J."/>
            <person name="Wegrzyn J.L."/>
            <person name="Swenson N.G."/>
        </authorList>
    </citation>
    <scope>NUCLEOTIDE SEQUENCE</scope>
    <source>
        <strain evidence="2">91603</strain>
    </source>
</reference>
<proteinExistence type="predicted"/>
<keyword evidence="3" id="KW-1185">Reference proteome</keyword>
<dbReference type="EMBL" id="JAJSOW010000103">
    <property type="protein sequence ID" value="KAI9174874.1"/>
    <property type="molecule type" value="Genomic_DNA"/>
</dbReference>
<name>A0AAD5NP50_ACENE</name>
<evidence type="ECO:0000313" key="3">
    <source>
        <dbReference type="Proteomes" id="UP001064489"/>
    </source>
</evidence>
<dbReference type="AlphaFoldDB" id="A0AAD5NP50"/>
<evidence type="ECO:0000256" key="1">
    <source>
        <dbReference type="SAM" id="MobiDB-lite"/>
    </source>
</evidence>